<dbReference type="EMBL" id="WHWB01034715">
    <property type="protein sequence ID" value="KAJ7405342.1"/>
    <property type="molecule type" value="Genomic_DNA"/>
</dbReference>
<accession>A0ABQ9CT28</accession>
<comment type="caution">
    <text evidence="2">The sequence shown here is derived from an EMBL/GenBank/DDBJ whole genome shotgun (WGS) entry which is preliminary data.</text>
</comment>
<gene>
    <name evidence="2" type="ORF">WISP_139997</name>
</gene>
<sequence length="102" mass="11467">MQLQASSIVAGKLSGRKGPVQQWLNMSQCVPRWPRRPKASWLIVAIVWPVGPVIIPLYLALVIRAPHCKKDIEVLECVQRMMELVKGVEPKSDEEHMRTGGV</sequence>
<evidence type="ECO:0000313" key="3">
    <source>
        <dbReference type="Proteomes" id="UP001145742"/>
    </source>
</evidence>
<keyword evidence="1" id="KW-0812">Transmembrane</keyword>
<dbReference type="Proteomes" id="UP001145742">
    <property type="component" value="Unassembled WGS sequence"/>
</dbReference>
<keyword evidence="3" id="KW-1185">Reference proteome</keyword>
<evidence type="ECO:0000256" key="1">
    <source>
        <dbReference type="SAM" id="Phobius"/>
    </source>
</evidence>
<proteinExistence type="predicted"/>
<keyword evidence="1" id="KW-1133">Transmembrane helix</keyword>
<keyword evidence="1" id="KW-0472">Membrane</keyword>
<reference evidence="2" key="1">
    <citation type="submission" date="2019-10" db="EMBL/GenBank/DDBJ databases">
        <authorList>
            <person name="Soares A.E.R."/>
            <person name="Aleixo A."/>
            <person name="Schneider P."/>
            <person name="Miyaki C.Y."/>
            <person name="Schneider M.P."/>
            <person name="Mello C."/>
            <person name="Vasconcelos A.T.R."/>
        </authorList>
    </citation>
    <scope>NUCLEOTIDE SEQUENCE</scope>
    <source>
        <tissue evidence="2">Muscle</tissue>
    </source>
</reference>
<feature type="transmembrane region" description="Helical" evidence="1">
    <location>
        <begin position="41"/>
        <end position="63"/>
    </location>
</feature>
<organism evidence="2 3">
    <name type="scientific">Willisornis vidua</name>
    <name type="common">Xingu scale-backed antbird</name>
    <dbReference type="NCBI Taxonomy" id="1566151"/>
    <lineage>
        <taxon>Eukaryota</taxon>
        <taxon>Metazoa</taxon>
        <taxon>Chordata</taxon>
        <taxon>Craniata</taxon>
        <taxon>Vertebrata</taxon>
        <taxon>Euteleostomi</taxon>
        <taxon>Archelosauria</taxon>
        <taxon>Archosauria</taxon>
        <taxon>Dinosauria</taxon>
        <taxon>Saurischia</taxon>
        <taxon>Theropoda</taxon>
        <taxon>Coelurosauria</taxon>
        <taxon>Aves</taxon>
        <taxon>Neognathae</taxon>
        <taxon>Neoaves</taxon>
        <taxon>Telluraves</taxon>
        <taxon>Australaves</taxon>
        <taxon>Passeriformes</taxon>
        <taxon>Thamnophilidae</taxon>
        <taxon>Willisornis</taxon>
    </lineage>
</organism>
<protein>
    <submittedName>
        <fullName evidence="2">Uncharacterized protein</fullName>
    </submittedName>
</protein>
<name>A0ABQ9CT28_9PASS</name>
<evidence type="ECO:0000313" key="2">
    <source>
        <dbReference type="EMBL" id="KAJ7405342.1"/>
    </source>
</evidence>